<organism evidence="1 2">
    <name type="scientific">Naganishia cerealis</name>
    <dbReference type="NCBI Taxonomy" id="610337"/>
    <lineage>
        <taxon>Eukaryota</taxon>
        <taxon>Fungi</taxon>
        <taxon>Dikarya</taxon>
        <taxon>Basidiomycota</taxon>
        <taxon>Agaricomycotina</taxon>
        <taxon>Tremellomycetes</taxon>
        <taxon>Filobasidiales</taxon>
        <taxon>Filobasidiaceae</taxon>
        <taxon>Naganishia</taxon>
    </lineage>
</organism>
<protein>
    <submittedName>
        <fullName evidence="1">Uncharacterized protein</fullName>
    </submittedName>
</protein>
<evidence type="ECO:0000313" key="1">
    <source>
        <dbReference type="EMBL" id="KAJ9104027.1"/>
    </source>
</evidence>
<dbReference type="Proteomes" id="UP001241377">
    <property type="component" value="Unassembled WGS sequence"/>
</dbReference>
<sequence length="755" mass="81932">MTHTSPSIPSRSASPVAPTSLPERESSLPLSPNPNTFTEPKDEWTPQAPSNPQLQKLAHSQRERDLRRISSESARSSDTYSGNTRTATSSHEPDTPTMANAMGGQNVKQEGMPSRSGGKGSLPLASASGALSQQARPKIGNPGGTPLFDLSSASKFEDLPAADVIDLSTSPQSTQQTSNAFVASTNPAALSQSPHGIMASPNTSNPSMTVTDYLTTPAASGNQNPMNDMGMGTGLGIGMPQSEMVMTPRTPGGGIQMTFDEGLLRTLCDLDCALPLITERIKQSITSCRQIASFFRSRAELEDKYARSMSELVRSSADSYSRAFCKAGSFVEAYNATLRVHDTLAQNRLRFAQRLIEMSDELMNLAKEGERLRKVHKETGSRYEKGVQDAEFVMEKAKSRFDNTAEELERILVTKEGESIKDANGISGIGKEAKRGGIGKAMSKGLFKAKNPAQIQRQEDDTRARMNSASEQFKKAVQDNQTIKQEFFNLQLPKILRQMKECADELDMGCQYHMARYAYLFETTLLADGSAVLPVSDESGEKAGLKSIVETIDNRNDFKTFMQNFTVARGSQRGPSRNVPYDDGSLPAMPPHVHASHYGISQPSQQYAQSSQQYPYGATSSVYSNGESTHSHNSQGLNTGSHTLHTTGTTFGVELSEQAVVAGTEVPKVVAKCTEAIEAFGLDQVGIYRLSGTTSKVQKLKAALDADLDNIDVMSDEWSSDINVVASVLKQWFRELPEPLLTHGLYQGFIDAASA</sequence>
<keyword evidence="2" id="KW-1185">Reference proteome</keyword>
<comment type="caution">
    <text evidence="1">The sequence shown here is derived from an EMBL/GenBank/DDBJ whole genome shotgun (WGS) entry which is preliminary data.</text>
</comment>
<name>A0ACC2W046_9TREE</name>
<dbReference type="EMBL" id="JASBWR010000043">
    <property type="protein sequence ID" value="KAJ9104027.1"/>
    <property type="molecule type" value="Genomic_DNA"/>
</dbReference>
<gene>
    <name evidence="1" type="ORF">QFC19_004161</name>
</gene>
<proteinExistence type="predicted"/>
<accession>A0ACC2W046</accession>
<evidence type="ECO:0000313" key="2">
    <source>
        <dbReference type="Proteomes" id="UP001241377"/>
    </source>
</evidence>
<reference evidence="1" key="1">
    <citation type="submission" date="2023-04" db="EMBL/GenBank/DDBJ databases">
        <title>Draft Genome sequencing of Naganishia species isolated from polar environments using Oxford Nanopore Technology.</title>
        <authorList>
            <person name="Leo P."/>
            <person name="Venkateswaran K."/>
        </authorList>
    </citation>
    <scope>NUCLEOTIDE SEQUENCE</scope>
    <source>
        <strain evidence="1">MNA-CCFEE 5261</strain>
    </source>
</reference>